<dbReference type="Proteomes" id="UP000708148">
    <property type="component" value="Unassembled WGS sequence"/>
</dbReference>
<dbReference type="EMBL" id="CAJHUC010000791">
    <property type="protein sequence ID" value="CAD7698219.1"/>
    <property type="molecule type" value="Genomic_DNA"/>
</dbReference>
<evidence type="ECO:0000313" key="1">
    <source>
        <dbReference type="EMBL" id="CAD7698219.1"/>
    </source>
</evidence>
<protein>
    <submittedName>
        <fullName evidence="1">Uncharacterized protein</fullName>
    </submittedName>
</protein>
<name>A0A8S1IVY0_9CHLO</name>
<proteinExistence type="predicted"/>
<accession>A0A8S1IVY0</accession>
<gene>
    <name evidence="1" type="ORF">OSTQU699_LOCUS3580</name>
</gene>
<dbReference type="AlphaFoldDB" id="A0A8S1IVY0"/>
<reference evidence="1" key="1">
    <citation type="submission" date="2020-12" db="EMBL/GenBank/DDBJ databases">
        <authorList>
            <person name="Iha C."/>
        </authorList>
    </citation>
    <scope>NUCLEOTIDE SEQUENCE</scope>
</reference>
<sequence>MCFLCGSSIYGVRFVVCDVRTRFQCLCVIKSSLHVVLMELRMKPSLCGNVLTVQMSLDSLVQKRQNTTLAGDEGHVSTHDSHLECQCTWTVYNLIFSALGRLTSVLPETERRARTAICTLAALRYKNIVDVRTDMAICCCVKL</sequence>
<organism evidence="1 2">
    <name type="scientific">Ostreobium quekettii</name>
    <dbReference type="NCBI Taxonomy" id="121088"/>
    <lineage>
        <taxon>Eukaryota</taxon>
        <taxon>Viridiplantae</taxon>
        <taxon>Chlorophyta</taxon>
        <taxon>core chlorophytes</taxon>
        <taxon>Ulvophyceae</taxon>
        <taxon>TCBD clade</taxon>
        <taxon>Bryopsidales</taxon>
        <taxon>Ostreobineae</taxon>
        <taxon>Ostreobiaceae</taxon>
        <taxon>Ostreobium</taxon>
    </lineage>
</organism>
<comment type="caution">
    <text evidence="1">The sequence shown here is derived from an EMBL/GenBank/DDBJ whole genome shotgun (WGS) entry which is preliminary data.</text>
</comment>
<evidence type="ECO:0000313" key="2">
    <source>
        <dbReference type="Proteomes" id="UP000708148"/>
    </source>
</evidence>
<keyword evidence="2" id="KW-1185">Reference proteome</keyword>